<evidence type="ECO:0000313" key="3">
    <source>
        <dbReference type="Proteomes" id="UP001221898"/>
    </source>
</evidence>
<feature type="region of interest" description="Disordered" evidence="1">
    <location>
        <begin position="1"/>
        <end position="20"/>
    </location>
</feature>
<feature type="compositionally biased region" description="Basic and acidic residues" evidence="1">
    <location>
        <begin position="53"/>
        <end position="64"/>
    </location>
</feature>
<feature type="region of interest" description="Disordered" evidence="1">
    <location>
        <begin position="104"/>
        <end position="145"/>
    </location>
</feature>
<feature type="region of interest" description="Disordered" evidence="1">
    <location>
        <begin position="45"/>
        <end position="64"/>
    </location>
</feature>
<evidence type="ECO:0000313" key="2">
    <source>
        <dbReference type="EMBL" id="KAJ8389911.1"/>
    </source>
</evidence>
<gene>
    <name evidence="2" type="ORF">AAFF_G00113800</name>
</gene>
<organism evidence="2 3">
    <name type="scientific">Aldrovandia affinis</name>
    <dbReference type="NCBI Taxonomy" id="143900"/>
    <lineage>
        <taxon>Eukaryota</taxon>
        <taxon>Metazoa</taxon>
        <taxon>Chordata</taxon>
        <taxon>Craniata</taxon>
        <taxon>Vertebrata</taxon>
        <taxon>Euteleostomi</taxon>
        <taxon>Actinopterygii</taxon>
        <taxon>Neopterygii</taxon>
        <taxon>Teleostei</taxon>
        <taxon>Notacanthiformes</taxon>
        <taxon>Halosauridae</taxon>
        <taxon>Aldrovandia</taxon>
    </lineage>
</organism>
<comment type="caution">
    <text evidence="2">The sequence shown here is derived from an EMBL/GenBank/DDBJ whole genome shotgun (WGS) entry which is preliminary data.</text>
</comment>
<sequence length="145" mass="14921">MRSGVGPSAPPPLKTKSPGRCLCAPASAQPERGERASLCSCPVPPDVIGRGGRPREEPGLAAEADRAAAPGRACCRAADAVAVTRAVVVDLAFADAVGPAAESVRLSCVPPESSSLHMKRTRRGCVEPPESQQHPPKATRLLPST</sequence>
<dbReference type="EMBL" id="JAINUG010000177">
    <property type="protein sequence ID" value="KAJ8389911.1"/>
    <property type="molecule type" value="Genomic_DNA"/>
</dbReference>
<proteinExistence type="predicted"/>
<dbReference type="AlphaFoldDB" id="A0AAD7RT53"/>
<evidence type="ECO:0000256" key="1">
    <source>
        <dbReference type="SAM" id="MobiDB-lite"/>
    </source>
</evidence>
<accession>A0AAD7RT53</accession>
<name>A0AAD7RT53_9TELE</name>
<reference evidence="2" key="1">
    <citation type="journal article" date="2023" name="Science">
        <title>Genome structures resolve the early diversification of teleost fishes.</title>
        <authorList>
            <person name="Parey E."/>
            <person name="Louis A."/>
            <person name="Montfort J."/>
            <person name="Bouchez O."/>
            <person name="Roques C."/>
            <person name="Iampietro C."/>
            <person name="Lluch J."/>
            <person name="Castinel A."/>
            <person name="Donnadieu C."/>
            <person name="Desvignes T."/>
            <person name="Floi Bucao C."/>
            <person name="Jouanno E."/>
            <person name="Wen M."/>
            <person name="Mejri S."/>
            <person name="Dirks R."/>
            <person name="Jansen H."/>
            <person name="Henkel C."/>
            <person name="Chen W.J."/>
            <person name="Zahm M."/>
            <person name="Cabau C."/>
            <person name="Klopp C."/>
            <person name="Thompson A.W."/>
            <person name="Robinson-Rechavi M."/>
            <person name="Braasch I."/>
            <person name="Lecointre G."/>
            <person name="Bobe J."/>
            <person name="Postlethwait J.H."/>
            <person name="Berthelot C."/>
            <person name="Roest Crollius H."/>
            <person name="Guiguen Y."/>
        </authorList>
    </citation>
    <scope>NUCLEOTIDE SEQUENCE</scope>
    <source>
        <strain evidence="2">NC1722</strain>
    </source>
</reference>
<keyword evidence="3" id="KW-1185">Reference proteome</keyword>
<dbReference type="Proteomes" id="UP001221898">
    <property type="component" value="Unassembled WGS sequence"/>
</dbReference>
<protein>
    <submittedName>
        <fullName evidence="2">Uncharacterized protein</fullName>
    </submittedName>
</protein>